<dbReference type="Gramene" id="OQU80334">
    <property type="protein sequence ID" value="OQU80334"/>
    <property type="gene ID" value="SORBI_3007G112832"/>
</dbReference>
<proteinExistence type="predicted"/>
<dbReference type="InParanoid" id="A0A1Z5R984"/>
<reference evidence="1 2" key="1">
    <citation type="journal article" date="2009" name="Nature">
        <title>The Sorghum bicolor genome and the diversification of grasses.</title>
        <authorList>
            <person name="Paterson A.H."/>
            <person name="Bowers J.E."/>
            <person name="Bruggmann R."/>
            <person name="Dubchak I."/>
            <person name="Grimwood J."/>
            <person name="Gundlach H."/>
            <person name="Haberer G."/>
            <person name="Hellsten U."/>
            <person name="Mitros T."/>
            <person name="Poliakov A."/>
            <person name="Schmutz J."/>
            <person name="Spannagl M."/>
            <person name="Tang H."/>
            <person name="Wang X."/>
            <person name="Wicker T."/>
            <person name="Bharti A.K."/>
            <person name="Chapman J."/>
            <person name="Feltus F.A."/>
            <person name="Gowik U."/>
            <person name="Grigoriev I.V."/>
            <person name="Lyons E."/>
            <person name="Maher C.A."/>
            <person name="Martis M."/>
            <person name="Narechania A."/>
            <person name="Otillar R.P."/>
            <person name="Penning B.W."/>
            <person name="Salamov A.A."/>
            <person name="Wang Y."/>
            <person name="Zhang L."/>
            <person name="Carpita N.C."/>
            <person name="Freeling M."/>
            <person name="Gingle A.R."/>
            <person name="Hash C.T."/>
            <person name="Keller B."/>
            <person name="Klein P."/>
            <person name="Kresovich S."/>
            <person name="McCann M.C."/>
            <person name="Ming R."/>
            <person name="Peterson D.G."/>
            <person name="Mehboob-ur-Rahman"/>
            <person name="Ware D."/>
            <person name="Westhoff P."/>
            <person name="Mayer K.F."/>
            <person name="Messing J."/>
            <person name="Rokhsar D.S."/>
        </authorList>
    </citation>
    <scope>NUCLEOTIDE SEQUENCE [LARGE SCALE GENOMIC DNA]</scope>
    <source>
        <strain evidence="2">cv. BTx623</strain>
    </source>
</reference>
<accession>A0A1Z5R984</accession>
<protein>
    <submittedName>
        <fullName evidence="1">Uncharacterized protein</fullName>
    </submittedName>
</protein>
<reference evidence="2" key="2">
    <citation type="journal article" date="2018" name="Plant J.">
        <title>The Sorghum bicolor reference genome: improved assembly, gene annotations, a transcriptome atlas, and signatures of genome organization.</title>
        <authorList>
            <person name="McCormick R.F."/>
            <person name="Truong S.K."/>
            <person name="Sreedasyam A."/>
            <person name="Jenkins J."/>
            <person name="Shu S."/>
            <person name="Sims D."/>
            <person name="Kennedy M."/>
            <person name="Amirebrahimi M."/>
            <person name="Weers B.D."/>
            <person name="McKinley B."/>
            <person name="Mattison A."/>
            <person name="Morishige D.T."/>
            <person name="Grimwood J."/>
            <person name="Schmutz J."/>
            <person name="Mullet J.E."/>
        </authorList>
    </citation>
    <scope>NUCLEOTIDE SEQUENCE [LARGE SCALE GENOMIC DNA]</scope>
    <source>
        <strain evidence="2">cv. BTx623</strain>
    </source>
</reference>
<name>A0A1Z5R984_SORBI</name>
<dbReference type="Proteomes" id="UP000000768">
    <property type="component" value="Chromosome 7"/>
</dbReference>
<sequence length="267" mass="29101">MLIPQVMTPLSRFLPAAEKEAAEGSVVGVGAGRGGGLWMMVLQLRKTGSVGMEGAVGHSGEEEEEAAAESAAAISTVSQSAWPVVRARPVLHIMAIYAASFVSLEDALSSPNNTQVDLIAVVAHVGLWDCQTLFPNSFREVALKDNSRIGFLRVFAYDAEENYHMFFSAGTENYFLIPTNVVVDSYARCLTMTAHSSMIFVGPREYCPIFASLEAIRDEMRNIACYNDQIKIALNARANEIKRLEYNECTAMANNQGVISYVNGCNI</sequence>
<organism evidence="1 2">
    <name type="scientific">Sorghum bicolor</name>
    <name type="common">Sorghum</name>
    <name type="synonym">Sorghum vulgare</name>
    <dbReference type="NCBI Taxonomy" id="4558"/>
    <lineage>
        <taxon>Eukaryota</taxon>
        <taxon>Viridiplantae</taxon>
        <taxon>Streptophyta</taxon>
        <taxon>Embryophyta</taxon>
        <taxon>Tracheophyta</taxon>
        <taxon>Spermatophyta</taxon>
        <taxon>Magnoliopsida</taxon>
        <taxon>Liliopsida</taxon>
        <taxon>Poales</taxon>
        <taxon>Poaceae</taxon>
        <taxon>PACMAD clade</taxon>
        <taxon>Panicoideae</taxon>
        <taxon>Andropogonodae</taxon>
        <taxon>Andropogoneae</taxon>
        <taxon>Sorghinae</taxon>
        <taxon>Sorghum</taxon>
    </lineage>
</organism>
<evidence type="ECO:0000313" key="2">
    <source>
        <dbReference type="Proteomes" id="UP000000768"/>
    </source>
</evidence>
<keyword evidence="2" id="KW-1185">Reference proteome</keyword>
<gene>
    <name evidence="1" type="ORF">SORBI_3007G112832</name>
</gene>
<dbReference type="EMBL" id="CM000766">
    <property type="protein sequence ID" value="OQU80334.1"/>
    <property type="molecule type" value="Genomic_DNA"/>
</dbReference>
<dbReference type="AlphaFoldDB" id="A0A1Z5R984"/>
<evidence type="ECO:0000313" key="1">
    <source>
        <dbReference type="EMBL" id="OQU80334.1"/>
    </source>
</evidence>